<dbReference type="GO" id="GO:0016020">
    <property type="term" value="C:membrane"/>
    <property type="evidence" value="ECO:0007669"/>
    <property type="project" value="UniProtKB-SubCell"/>
</dbReference>
<evidence type="ECO:0000313" key="9">
    <source>
        <dbReference type="EMBL" id="CAD7664251.1"/>
    </source>
</evidence>
<sequence length="165" mass="19527">MWREIFILVDLLCCGAILFPVVWSIRHLQEASQTDGKAAINLRKLKLFRHFYVMVVCYIYFTRIIVYLLKITVPFQYEWLNVFFQHSATLLFFLLTGYHFQPTSTNPYFQLALSDEDLELEEVLFVQPNSGFSETKKRSHRDSESNVNSDTERLITKRESSHDFD</sequence>
<protein>
    <recommendedName>
        <fullName evidence="8">GOST seven transmembrane domain-containing protein</fullName>
    </recommendedName>
</protein>
<gene>
    <name evidence="9" type="ORF">ONB1V03_LOCUS20809</name>
</gene>
<feature type="transmembrane region" description="Helical" evidence="7">
    <location>
        <begin position="6"/>
        <end position="25"/>
    </location>
</feature>
<dbReference type="InterPro" id="IPR009637">
    <property type="entry name" value="GPR107/GPR108-like"/>
</dbReference>
<dbReference type="PANTHER" id="PTHR21229:SF2">
    <property type="entry name" value="RE59932P"/>
    <property type="match status" value="1"/>
</dbReference>
<comment type="subcellular location">
    <subcellularLocation>
        <location evidence="1">Membrane</location>
        <topology evidence="1">Multi-pass membrane protein</topology>
    </subcellularLocation>
</comment>
<evidence type="ECO:0000256" key="4">
    <source>
        <dbReference type="ARBA" id="ARBA00022989"/>
    </source>
</evidence>
<dbReference type="AlphaFoldDB" id="A0A7R9MPR5"/>
<feature type="domain" description="GOST seven transmembrane" evidence="8">
    <location>
        <begin position="2"/>
        <end position="107"/>
    </location>
</feature>
<keyword evidence="2 7" id="KW-0812">Transmembrane</keyword>
<keyword evidence="3" id="KW-0732">Signal</keyword>
<feature type="region of interest" description="Disordered" evidence="6">
    <location>
        <begin position="132"/>
        <end position="165"/>
    </location>
</feature>
<feature type="transmembrane region" description="Helical" evidence="7">
    <location>
        <begin position="79"/>
        <end position="100"/>
    </location>
</feature>
<evidence type="ECO:0000256" key="5">
    <source>
        <dbReference type="ARBA" id="ARBA00023136"/>
    </source>
</evidence>
<dbReference type="OrthoDB" id="6108017at2759"/>
<evidence type="ECO:0000313" key="10">
    <source>
        <dbReference type="Proteomes" id="UP000728032"/>
    </source>
</evidence>
<dbReference type="Proteomes" id="UP000728032">
    <property type="component" value="Unassembled WGS sequence"/>
</dbReference>
<evidence type="ECO:0000256" key="6">
    <source>
        <dbReference type="SAM" id="MobiDB-lite"/>
    </source>
</evidence>
<dbReference type="PANTHER" id="PTHR21229">
    <property type="entry name" value="LUNG SEVEN TRANSMEMBRANE RECEPTOR"/>
    <property type="match status" value="1"/>
</dbReference>
<name>A0A7R9MPR5_9ACAR</name>
<dbReference type="GO" id="GO:0005794">
    <property type="term" value="C:Golgi apparatus"/>
    <property type="evidence" value="ECO:0007669"/>
    <property type="project" value="TreeGrafter"/>
</dbReference>
<evidence type="ECO:0000256" key="1">
    <source>
        <dbReference type="ARBA" id="ARBA00004141"/>
    </source>
</evidence>
<dbReference type="EMBL" id="CAJPVJ010037138">
    <property type="protein sequence ID" value="CAG2181388.1"/>
    <property type="molecule type" value="Genomic_DNA"/>
</dbReference>
<evidence type="ECO:0000256" key="2">
    <source>
        <dbReference type="ARBA" id="ARBA00022692"/>
    </source>
</evidence>
<keyword evidence="4 7" id="KW-1133">Transmembrane helix</keyword>
<evidence type="ECO:0000256" key="3">
    <source>
        <dbReference type="ARBA" id="ARBA00022729"/>
    </source>
</evidence>
<evidence type="ECO:0000259" key="8">
    <source>
        <dbReference type="Pfam" id="PF06814"/>
    </source>
</evidence>
<feature type="transmembrane region" description="Helical" evidence="7">
    <location>
        <begin position="51"/>
        <end position="73"/>
    </location>
</feature>
<accession>A0A7R9MPR5</accession>
<feature type="compositionally biased region" description="Basic and acidic residues" evidence="6">
    <location>
        <begin position="150"/>
        <end position="165"/>
    </location>
</feature>
<keyword evidence="5 7" id="KW-0472">Membrane</keyword>
<dbReference type="Pfam" id="PF06814">
    <property type="entry name" value="GOST_TM"/>
    <property type="match status" value="1"/>
</dbReference>
<dbReference type="InterPro" id="IPR053937">
    <property type="entry name" value="GOST_TM"/>
</dbReference>
<dbReference type="EMBL" id="OC951963">
    <property type="protein sequence ID" value="CAD7664251.1"/>
    <property type="molecule type" value="Genomic_DNA"/>
</dbReference>
<evidence type="ECO:0000256" key="7">
    <source>
        <dbReference type="SAM" id="Phobius"/>
    </source>
</evidence>
<keyword evidence="10" id="KW-1185">Reference proteome</keyword>
<organism evidence="9">
    <name type="scientific">Oppiella nova</name>
    <dbReference type="NCBI Taxonomy" id="334625"/>
    <lineage>
        <taxon>Eukaryota</taxon>
        <taxon>Metazoa</taxon>
        <taxon>Ecdysozoa</taxon>
        <taxon>Arthropoda</taxon>
        <taxon>Chelicerata</taxon>
        <taxon>Arachnida</taxon>
        <taxon>Acari</taxon>
        <taxon>Acariformes</taxon>
        <taxon>Sarcoptiformes</taxon>
        <taxon>Oribatida</taxon>
        <taxon>Brachypylina</taxon>
        <taxon>Oppioidea</taxon>
        <taxon>Oppiidae</taxon>
        <taxon>Oppiella</taxon>
    </lineage>
</organism>
<proteinExistence type="predicted"/>
<reference evidence="9" key="1">
    <citation type="submission" date="2020-11" db="EMBL/GenBank/DDBJ databases">
        <authorList>
            <person name="Tran Van P."/>
        </authorList>
    </citation>
    <scope>NUCLEOTIDE SEQUENCE</scope>
</reference>